<name>A0A840QC38_9PSEU</name>
<sequence length="385" mass="42572">MIIELHLLQSFPASNLNRDDVGQPKSVTFGGVLRGRISSQCLKRSARSLFQKHGLDISETGVRTKRLLTETARKLDGTDTPEAATEDVVREALRELGFGIAKNDLTEYLMFVGHRAVDELAGFCRTNWDAFTDLAAKRHAAAQKSAADAKKIEAKLKKIKPDRERLEEARRILDARRVADIALFGRMVADNKDFNVNAASQVAHAFSTHAVNTEFDYYTAVDDLKPEAEAGADMIGTVDFNAACYYRYANLDLDQLTHNLDNDKDLVERAATAWLRSFIHATPSGKQNSTAARTMPETLLTVVRDHGAWNLANAFLRPVTGTDVLTTSTTRMREHFTQLRGFYGEDEIRQVTAATLSEPVPALAESDTVGSMTELTHRTLTSALG</sequence>
<gene>
    <name evidence="1" type="ORF">BJ970_004915</name>
</gene>
<evidence type="ECO:0000313" key="1">
    <source>
        <dbReference type="EMBL" id="MBB5157381.1"/>
    </source>
</evidence>
<evidence type="ECO:0000313" key="2">
    <source>
        <dbReference type="Proteomes" id="UP000584374"/>
    </source>
</evidence>
<dbReference type="NCBIfam" id="TIGR01869">
    <property type="entry name" value="casC_Cse4"/>
    <property type="match status" value="1"/>
</dbReference>
<proteinExistence type="predicted"/>
<comment type="caution">
    <text evidence="1">The sequence shown here is derived from an EMBL/GenBank/DDBJ whole genome shotgun (WGS) entry which is preliminary data.</text>
</comment>
<keyword evidence="2" id="KW-1185">Reference proteome</keyword>
<protein>
    <submittedName>
        <fullName evidence="1">CRISPR system Cascade subunit CasC</fullName>
    </submittedName>
</protein>
<dbReference type="EMBL" id="JACHIW010000001">
    <property type="protein sequence ID" value="MBB5157381.1"/>
    <property type="molecule type" value="Genomic_DNA"/>
</dbReference>
<dbReference type="Proteomes" id="UP000584374">
    <property type="component" value="Unassembled WGS sequence"/>
</dbReference>
<reference evidence="1 2" key="1">
    <citation type="submission" date="2020-08" db="EMBL/GenBank/DDBJ databases">
        <title>Sequencing the genomes of 1000 actinobacteria strains.</title>
        <authorList>
            <person name="Klenk H.-P."/>
        </authorList>
    </citation>
    <scope>NUCLEOTIDE SEQUENCE [LARGE SCALE GENOMIC DNA]</scope>
    <source>
        <strain evidence="1 2">DSM 45584</strain>
    </source>
</reference>
<dbReference type="AlphaFoldDB" id="A0A840QC38"/>
<dbReference type="RefSeq" id="WP_184728329.1">
    <property type="nucleotide sequence ID" value="NZ_JACHIW010000001.1"/>
</dbReference>
<dbReference type="InterPro" id="IPR010148">
    <property type="entry name" value="CRISPR-assoc_prot_CT1975"/>
</dbReference>
<organism evidence="1 2">
    <name type="scientific">Saccharopolyspora phatthalungensis</name>
    <dbReference type="NCBI Taxonomy" id="664693"/>
    <lineage>
        <taxon>Bacteria</taxon>
        <taxon>Bacillati</taxon>
        <taxon>Actinomycetota</taxon>
        <taxon>Actinomycetes</taxon>
        <taxon>Pseudonocardiales</taxon>
        <taxon>Pseudonocardiaceae</taxon>
        <taxon>Saccharopolyspora</taxon>
    </lineage>
</organism>
<accession>A0A840QC38</accession>
<dbReference type="Pfam" id="PF09344">
    <property type="entry name" value="Cas_CT1975"/>
    <property type="match status" value="1"/>
</dbReference>